<dbReference type="RefSeq" id="WP_146289327.1">
    <property type="nucleotide sequence ID" value="NZ_CP042304.1"/>
</dbReference>
<reference evidence="1 2" key="1">
    <citation type="submission" date="2019-07" db="EMBL/GenBank/DDBJ databases">
        <title>Full genome sequence of Devosia sp. Gsoil 520.</title>
        <authorList>
            <person name="Im W.-T."/>
        </authorList>
    </citation>
    <scope>NUCLEOTIDE SEQUENCE [LARGE SCALE GENOMIC DNA]</scope>
    <source>
        <strain evidence="1 2">Gsoil 520</strain>
    </source>
</reference>
<accession>A0A5B8LTE2</accession>
<evidence type="ECO:0000313" key="1">
    <source>
        <dbReference type="EMBL" id="QDZ10540.1"/>
    </source>
</evidence>
<dbReference type="OrthoDB" id="9862984at2"/>
<gene>
    <name evidence="1" type="ORF">FPZ08_07120</name>
</gene>
<dbReference type="KEGG" id="dea:FPZ08_07120"/>
<dbReference type="Proteomes" id="UP000315364">
    <property type="component" value="Chromosome"/>
</dbReference>
<sequence>MMSANEWAFTELDIRREEEAGPDTADMHVARRKRWQARGYSKKTADDLVVWAEEQDRRAA</sequence>
<protein>
    <submittedName>
        <fullName evidence="1">Uncharacterized protein</fullName>
    </submittedName>
</protein>
<proteinExistence type="predicted"/>
<dbReference type="EMBL" id="CP042304">
    <property type="protein sequence ID" value="QDZ10540.1"/>
    <property type="molecule type" value="Genomic_DNA"/>
</dbReference>
<keyword evidence="2" id="KW-1185">Reference proteome</keyword>
<organism evidence="1 2">
    <name type="scientific">Devosia ginsengisoli</name>
    <dbReference type="NCBI Taxonomy" id="400770"/>
    <lineage>
        <taxon>Bacteria</taxon>
        <taxon>Pseudomonadati</taxon>
        <taxon>Pseudomonadota</taxon>
        <taxon>Alphaproteobacteria</taxon>
        <taxon>Hyphomicrobiales</taxon>
        <taxon>Devosiaceae</taxon>
        <taxon>Devosia</taxon>
    </lineage>
</organism>
<name>A0A5B8LTE2_9HYPH</name>
<evidence type="ECO:0000313" key="2">
    <source>
        <dbReference type="Proteomes" id="UP000315364"/>
    </source>
</evidence>
<dbReference type="AlphaFoldDB" id="A0A5B8LTE2"/>